<reference evidence="3 4" key="1">
    <citation type="submission" date="2019-12" db="EMBL/GenBank/DDBJ databases">
        <title>Genome sequence of Streptomyces bambusae.</title>
        <authorList>
            <person name="Bansal K."/>
            <person name="Choksket S."/>
            <person name="Korpole S."/>
            <person name="Patil P.B."/>
        </authorList>
    </citation>
    <scope>NUCLEOTIDE SEQUENCE [LARGE SCALE GENOMIC DNA]</scope>
    <source>
        <strain evidence="3 4">SK60</strain>
    </source>
</reference>
<comment type="caution">
    <text evidence="3">The sequence shown here is derived from an EMBL/GenBank/DDBJ whole genome shotgun (WGS) entry which is preliminary data.</text>
</comment>
<feature type="domain" description="Bacteriophage T5 Orf172 DNA-binding" evidence="2">
    <location>
        <begin position="22"/>
        <end position="100"/>
    </location>
</feature>
<dbReference type="SMART" id="SM00974">
    <property type="entry name" value="T5orf172"/>
    <property type="match status" value="1"/>
</dbReference>
<protein>
    <recommendedName>
        <fullName evidence="2">Bacteriophage T5 Orf172 DNA-binding domain-containing protein</fullName>
    </recommendedName>
</protein>
<gene>
    <name evidence="3" type="ORF">GPJ59_03950</name>
</gene>
<dbReference type="EMBL" id="WTFF01000013">
    <property type="protein sequence ID" value="MBW5481060.1"/>
    <property type="molecule type" value="Genomic_DNA"/>
</dbReference>
<organism evidence="3 4">
    <name type="scientific">Streptomyces bambusae</name>
    <dbReference type="NCBI Taxonomy" id="1550616"/>
    <lineage>
        <taxon>Bacteria</taxon>
        <taxon>Bacillati</taxon>
        <taxon>Actinomycetota</taxon>
        <taxon>Actinomycetes</taxon>
        <taxon>Kitasatosporales</taxon>
        <taxon>Streptomycetaceae</taxon>
        <taxon>Streptomyces</taxon>
    </lineage>
</organism>
<evidence type="ECO:0000313" key="4">
    <source>
        <dbReference type="Proteomes" id="UP000812013"/>
    </source>
</evidence>
<evidence type="ECO:0000313" key="3">
    <source>
        <dbReference type="EMBL" id="MBW5481060.1"/>
    </source>
</evidence>
<name>A0ABS6YZZ7_9ACTN</name>
<evidence type="ECO:0000259" key="2">
    <source>
        <dbReference type="SMART" id="SM00974"/>
    </source>
</evidence>
<feature type="compositionally biased region" description="Low complexity" evidence="1">
    <location>
        <begin position="17"/>
        <end position="26"/>
    </location>
</feature>
<accession>A0ABS6YZZ7</accession>
<dbReference type="Proteomes" id="UP000812013">
    <property type="component" value="Unassembled WGS sequence"/>
</dbReference>
<dbReference type="InterPro" id="IPR018306">
    <property type="entry name" value="Phage_T5_Orf172_DNA-bd"/>
</dbReference>
<sequence length="128" mass="14027">MDLRSAGQEGVVHAAGDDYAPPGGDDAVSRRTSDSGHYELSGAAVPFRFDVHALIFSKDAVGLESRLHQEFASRRVNRVNSREEFFRVTPAEVKAVLEHSAGEHLVEFNEVAEAIEWRSSTTGESGER</sequence>
<dbReference type="RefSeq" id="WP_219664947.1">
    <property type="nucleotide sequence ID" value="NZ_WTFF01000013.1"/>
</dbReference>
<proteinExistence type="predicted"/>
<keyword evidence="4" id="KW-1185">Reference proteome</keyword>
<feature type="region of interest" description="Disordered" evidence="1">
    <location>
        <begin position="1"/>
        <end position="35"/>
    </location>
</feature>
<dbReference type="Pfam" id="PF13455">
    <property type="entry name" value="MUG113"/>
    <property type="match status" value="1"/>
</dbReference>
<evidence type="ECO:0000256" key="1">
    <source>
        <dbReference type="SAM" id="MobiDB-lite"/>
    </source>
</evidence>